<dbReference type="Pfam" id="PF07587">
    <property type="entry name" value="PSD1"/>
    <property type="match status" value="1"/>
</dbReference>
<sequence length="903" mass="101070">MLVRQSRRDQRSFDARRLSAIRSFCAWNLSLCLAASLVFSGGANADELDFFEAKVRPLLIERCYECHSSESGESMGDYRLDSAPAMKAGGSRGASIVPGDADASVLVRAISYEESGLEMPPDEKLSGEEIAILKHWIESGAVDPREEEHSVAESLSPLERDVNSHWAFVPPTRVSGEELRASQVATDANSRDLMDDLSAKHAGELGISVNEMADRDTLLRRLHFDLSGLPPTYEELQSFREDRRPDAFQRRVNQMLADPRMSERMGRHWLDVARYADTIGYTTAGKERTIKGSHRYRDWVLKAFAEDMPFDEMVRHQLAGDRTDPKNENGNADAMGFITIGRKFLSNDDTLDDRIDVITRGLLGLTVSCARCHDHKFDPIPTMDYYSLYNVLNNSVPPEDLDAAPSPLMLVDRDKLRGQQIYIRGQRGNRGEEAPRQYLTAFRKAEEPQFEAGSGRLDLAMKVISPENPLTARVYVNRMWGHLIGRPLVDSPSDFGFRTPAPAIPGVLDDLAVDFQTHWSTQRLIRRILSTRIYQQSSAVSAEALARDPTNTALARAERRRREFESLRDSILVGANLMDCRYGGESVEITSPTVTPRRTLYAMINRQNLPGLFRTFDFASPDMHSPERYETTVPQQALFLLNHPQLASAALATARDVRRASSGESAKQVTELFQRLLQREPTASELEQAVSFVSSAELPPLVEADPRELWTYGTATWKDDQLEGFTAFPTFEKNGWQIESEYPSPGSFTYARLTNEGGHPGHGDNGAVVRRWRSPVDGVVKVIGMVGHRAKEGDGIQAVIRIAGEVVFDEKQFSSNRPLPARKRKIRKGEFVEFIAHSGPTLSHDSFFWRSKISATANDGAVVEANSVDDFSGPFEKTELPHLDRLAQLAQVLFLTNEFAFVD</sequence>
<dbReference type="PANTHER" id="PTHR35889">
    <property type="entry name" value="CYCLOINULO-OLIGOSACCHARIDE FRUCTANOTRANSFERASE-RELATED"/>
    <property type="match status" value="1"/>
</dbReference>
<name>A0A0J1BB76_RHOIS</name>
<evidence type="ECO:0000313" key="5">
    <source>
        <dbReference type="EMBL" id="KLU03877.1"/>
    </source>
</evidence>
<gene>
    <name evidence="5" type="ORF">RISK_004284</name>
</gene>
<dbReference type="InterPro" id="IPR022655">
    <property type="entry name" value="DUF1553"/>
</dbReference>
<dbReference type="InterPro" id="IPR011444">
    <property type="entry name" value="DUF1549"/>
</dbReference>
<proteinExistence type="predicted"/>
<evidence type="ECO:0000259" key="4">
    <source>
        <dbReference type="Pfam" id="PF07635"/>
    </source>
</evidence>
<dbReference type="STRING" id="595434.RISK_004284"/>
<dbReference type="AlphaFoldDB" id="A0A0J1BB76"/>
<dbReference type="PATRIC" id="fig|595434.4.peg.4062"/>
<evidence type="ECO:0000259" key="3">
    <source>
        <dbReference type="Pfam" id="PF07587"/>
    </source>
</evidence>
<dbReference type="Pfam" id="PF07583">
    <property type="entry name" value="PSCyt2"/>
    <property type="match status" value="1"/>
</dbReference>
<dbReference type="PANTHER" id="PTHR35889:SF3">
    <property type="entry name" value="F-BOX DOMAIN-CONTAINING PROTEIN"/>
    <property type="match status" value="1"/>
</dbReference>
<feature type="domain" description="DUF1549" evidence="2">
    <location>
        <begin position="195"/>
        <end position="395"/>
    </location>
</feature>
<feature type="chain" id="PRO_5005247988" evidence="1">
    <location>
        <begin position="46"/>
        <end position="903"/>
    </location>
</feature>
<feature type="domain" description="DUF1553" evidence="3">
    <location>
        <begin position="455"/>
        <end position="692"/>
    </location>
</feature>
<keyword evidence="5" id="KW-0812">Transmembrane</keyword>
<accession>A0A0J1BB76</accession>
<evidence type="ECO:0000256" key="1">
    <source>
        <dbReference type="SAM" id="SignalP"/>
    </source>
</evidence>
<dbReference type="Proteomes" id="UP000036367">
    <property type="component" value="Unassembled WGS sequence"/>
</dbReference>
<keyword evidence="6" id="KW-1185">Reference proteome</keyword>
<feature type="domain" description="Cytochrome C Planctomycete-type" evidence="4">
    <location>
        <begin position="63"/>
        <end position="123"/>
    </location>
</feature>
<evidence type="ECO:0000259" key="2">
    <source>
        <dbReference type="Pfam" id="PF07583"/>
    </source>
</evidence>
<organism evidence="5 6">
    <name type="scientific">Rhodopirellula islandica</name>
    <dbReference type="NCBI Taxonomy" id="595434"/>
    <lineage>
        <taxon>Bacteria</taxon>
        <taxon>Pseudomonadati</taxon>
        <taxon>Planctomycetota</taxon>
        <taxon>Planctomycetia</taxon>
        <taxon>Pirellulales</taxon>
        <taxon>Pirellulaceae</taxon>
        <taxon>Rhodopirellula</taxon>
    </lineage>
</organism>
<dbReference type="EMBL" id="LECT01000031">
    <property type="protein sequence ID" value="KLU03877.1"/>
    <property type="molecule type" value="Genomic_DNA"/>
</dbReference>
<dbReference type="InterPro" id="IPR011429">
    <property type="entry name" value="Cyt_c_Planctomycete-type"/>
</dbReference>
<feature type="signal peptide" evidence="1">
    <location>
        <begin position="1"/>
        <end position="45"/>
    </location>
</feature>
<keyword evidence="5" id="KW-0472">Membrane</keyword>
<dbReference type="RefSeq" id="WP_047815543.1">
    <property type="nucleotide sequence ID" value="NZ_LECT01000031.1"/>
</dbReference>
<reference evidence="5" key="1">
    <citation type="submission" date="2015-05" db="EMBL/GenBank/DDBJ databases">
        <title>Permanent draft genome of Rhodopirellula islandicus K833.</title>
        <authorList>
            <person name="Kizina J."/>
            <person name="Richter M."/>
            <person name="Glockner F.O."/>
            <person name="Harder J."/>
        </authorList>
    </citation>
    <scope>NUCLEOTIDE SEQUENCE [LARGE SCALE GENOMIC DNA]</scope>
    <source>
        <strain evidence="5">K833</strain>
    </source>
</reference>
<dbReference type="OrthoDB" id="127107at2"/>
<comment type="caution">
    <text evidence="5">The sequence shown here is derived from an EMBL/GenBank/DDBJ whole genome shotgun (WGS) entry which is preliminary data.</text>
</comment>
<evidence type="ECO:0000313" key="6">
    <source>
        <dbReference type="Proteomes" id="UP000036367"/>
    </source>
</evidence>
<dbReference type="Pfam" id="PF07635">
    <property type="entry name" value="PSCyt1"/>
    <property type="match status" value="1"/>
</dbReference>
<protein>
    <submittedName>
        <fullName evidence="5">Transmembrane protein</fullName>
    </submittedName>
</protein>
<keyword evidence="1" id="KW-0732">Signal</keyword>